<gene>
    <name evidence="2" type="ORF">C5Y83_25750</name>
</gene>
<dbReference type="RefSeq" id="WP_105332666.1">
    <property type="nucleotide sequence ID" value="NZ_PUHY01000015.1"/>
</dbReference>
<evidence type="ECO:0000259" key="1">
    <source>
        <dbReference type="PROSITE" id="PS51186"/>
    </source>
</evidence>
<name>A0A2S8FBF8_9BACT</name>
<organism evidence="2 3">
    <name type="scientific">Blastopirellula marina</name>
    <dbReference type="NCBI Taxonomy" id="124"/>
    <lineage>
        <taxon>Bacteria</taxon>
        <taxon>Pseudomonadati</taxon>
        <taxon>Planctomycetota</taxon>
        <taxon>Planctomycetia</taxon>
        <taxon>Pirellulales</taxon>
        <taxon>Pirellulaceae</taxon>
        <taxon>Blastopirellula</taxon>
    </lineage>
</organism>
<sequence length="193" mass="22022">MARKDLHSSADLPLETPRTWLRRIEIGDFNRVLAIYGDEQSAQFDFYGPFGAADVEQMILSQSDIYLGDPGVPVYLAVLERETGELIGVINLTIDSPIDRQGSIGFVFDRAFHGHGYAFEGANAALQFAFTKLELHRMIAACDTRNERSWKLMERLGMRREAHFVHDGYSADENMWTDSFIYAMLDHEWRPNA</sequence>
<dbReference type="InterPro" id="IPR051531">
    <property type="entry name" value="N-acetyltransferase"/>
</dbReference>
<comment type="caution">
    <text evidence="2">The sequence shown here is derived from an EMBL/GenBank/DDBJ whole genome shotgun (WGS) entry which is preliminary data.</text>
</comment>
<dbReference type="Proteomes" id="UP000238322">
    <property type="component" value="Unassembled WGS sequence"/>
</dbReference>
<reference evidence="2 3" key="1">
    <citation type="submission" date="2018-02" db="EMBL/GenBank/DDBJ databases">
        <title>Comparative genomes isolates from brazilian mangrove.</title>
        <authorList>
            <person name="Araujo J.E."/>
            <person name="Taketani R.G."/>
            <person name="Silva M.C.P."/>
            <person name="Loureco M.V."/>
            <person name="Andreote F.D."/>
        </authorList>
    </citation>
    <scope>NUCLEOTIDE SEQUENCE [LARGE SCALE GENOMIC DNA]</scope>
    <source>
        <strain evidence="2 3">Hex-1 MGV</strain>
    </source>
</reference>
<dbReference type="InterPro" id="IPR016181">
    <property type="entry name" value="Acyl_CoA_acyltransferase"/>
</dbReference>
<dbReference type="OrthoDB" id="9785602at2"/>
<dbReference type="PANTHER" id="PTHR43792:SF1">
    <property type="entry name" value="N-ACETYLTRANSFERASE DOMAIN-CONTAINING PROTEIN"/>
    <property type="match status" value="1"/>
</dbReference>
<dbReference type="PANTHER" id="PTHR43792">
    <property type="entry name" value="GNAT FAMILY, PUTATIVE (AFU_ORTHOLOGUE AFUA_3G00765)-RELATED-RELATED"/>
    <property type="match status" value="1"/>
</dbReference>
<dbReference type="InterPro" id="IPR000182">
    <property type="entry name" value="GNAT_dom"/>
</dbReference>
<evidence type="ECO:0000313" key="3">
    <source>
        <dbReference type="Proteomes" id="UP000238322"/>
    </source>
</evidence>
<dbReference type="EMBL" id="PUHY01000015">
    <property type="protein sequence ID" value="PQO29472.1"/>
    <property type="molecule type" value="Genomic_DNA"/>
</dbReference>
<dbReference type="SUPFAM" id="SSF55729">
    <property type="entry name" value="Acyl-CoA N-acyltransferases (Nat)"/>
    <property type="match status" value="1"/>
</dbReference>
<protein>
    <recommendedName>
        <fullName evidence="1">N-acetyltransferase domain-containing protein</fullName>
    </recommendedName>
</protein>
<proteinExistence type="predicted"/>
<feature type="domain" description="N-acetyltransferase" evidence="1">
    <location>
        <begin position="19"/>
        <end position="187"/>
    </location>
</feature>
<dbReference type="Pfam" id="PF13302">
    <property type="entry name" value="Acetyltransf_3"/>
    <property type="match status" value="1"/>
</dbReference>
<dbReference type="Gene3D" id="3.40.630.30">
    <property type="match status" value="1"/>
</dbReference>
<dbReference type="AlphaFoldDB" id="A0A2S8FBF8"/>
<evidence type="ECO:0000313" key="2">
    <source>
        <dbReference type="EMBL" id="PQO29472.1"/>
    </source>
</evidence>
<dbReference type="PROSITE" id="PS51186">
    <property type="entry name" value="GNAT"/>
    <property type="match status" value="1"/>
</dbReference>
<dbReference type="GO" id="GO:0016747">
    <property type="term" value="F:acyltransferase activity, transferring groups other than amino-acyl groups"/>
    <property type="evidence" value="ECO:0007669"/>
    <property type="project" value="InterPro"/>
</dbReference>
<accession>A0A2S8FBF8</accession>